<dbReference type="RefSeq" id="WP_406951020.1">
    <property type="nucleotide sequence ID" value="NZ_JAYMRW010000001.1"/>
</dbReference>
<evidence type="ECO:0000259" key="1">
    <source>
        <dbReference type="Pfam" id="PF13503"/>
    </source>
</evidence>
<name>A0ABU9S3W6_9BURK</name>
<accession>A0ABU9S3W6</accession>
<organism evidence="2 3">
    <name type="scientific">Paraburkholderia guartelaensis</name>
    <dbReference type="NCBI Taxonomy" id="2546446"/>
    <lineage>
        <taxon>Bacteria</taxon>
        <taxon>Pseudomonadati</taxon>
        <taxon>Pseudomonadota</taxon>
        <taxon>Betaproteobacteria</taxon>
        <taxon>Burkholderiales</taxon>
        <taxon>Burkholderiaceae</taxon>
        <taxon>Paraburkholderia</taxon>
    </lineage>
</organism>
<dbReference type="Pfam" id="PF13503">
    <property type="entry name" value="DUF4123"/>
    <property type="match status" value="1"/>
</dbReference>
<reference evidence="2 3" key="1">
    <citation type="submission" date="2024-01" db="EMBL/GenBank/DDBJ databases">
        <title>The diversity of rhizobia nodulating Mimosa spp. in eleven states of Brazil covering several biomes is determined by host plant, location, and edaphic factors.</title>
        <authorList>
            <person name="Rouws L."/>
            <person name="Barauna A."/>
            <person name="Beukes C."/>
            <person name="De Faria S.M."/>
            <person name="Gross E."/>
            <person name="Dos Reis Junior F.B."/>
            <person name="Simon M."/>
            <person name="Maluk M."/>
            <person name="Odee D.W."/>
            <person name="Kenicer G."/>
            <person name="Young J.P.W."/>
            <person name="Reis V.M."/>
            <person name="Zilli J."/>
            <person name="James E.K."/>
        </authorList>
    </citation>
    <scope>NUCLEOTIDE SEQUENCE [LARGE SCALE GENOMIC DNA]</scope>
    <source>
        <strain evidence="2 3">JPY164</strain>
    </source>
</reference>
<gene>
    <name evidence="2" type="ORF">VSR33_00230</name>
</gene>
<protein>
    <submittedName>
        <fullName evidence="2">DUF4123 domain-containing protein</fullName>
    </submittedName>
</protein>
<dbReference type="InterPro" id="IPR025391">
    <property type="entry name" value="DUF4123"/>
</dbReference>
<dbReference type="Proteomes" id="UP001390669">
    <property type="component" value="Unassembled WGS sequence"/>
</dbReference>
<dbReference type="EMBL" id="JAYMRW010000001">
    <property type="protein sequence ID" value="MEM5445928.1"/>
    <property type="molecule type" value="Genomic_DNA"/>
</dbReference>
<sequence>MHMTHEMTAPVADVQGEQGLIEVLRNAITVNGGKCILAVDPSLRELEDDPSEGAFFSQMNRTPVPVPHAAFPAESEPYLLELDTSTEAGVALLTQSVRIALADRQPESVARGQGQRVGGWLLGAESTQDVAAHWTGQLIQIDDLGYRRLLRFYDTRVLALMWPVLAPPQRRCLLGPVQAWYALDAQAELTFYTAPGVSQLNLRLHDTQWAEFHRHGVVNRALALFMNEVGRQPSQQEIQTAVGSAARAERHGLQDHEDKLVFVGHALAWNPDFDTHPAMASVFRNVSQGVLYCAAVSELAPLVVQEIQRGAWLKASQTGTVSRVQRLTDPKAN</sequence>
<keyword evidence="3" id="KW-1185">Reference proteome</keyword>
<evidence type="ECO:0000313" key="2">
    <source>
        <dbReference type="EMBL" id="MEM5445928.1"/>
    </source>
</evidence>
<proteinExistence type="predicted"/>
<comment type="caution">
    <text evidence="2">The sequence shown here is derived from an EMBL/GenBank/DDBJ whole genome shotgun (WGS) entry which is preliminary data.</text>
</comment>
<evidence type="ECO:0000313" key="3">
    <source>
        <dbReference type="Proteomes" id="UP001390669"/>
    </source>
</evidence>
<feature type="domain" description="DUF4123" evidence="1">
    <location>
        <begin position="74"/>
        <end position="171"/>
    </location>
</feature>